<organism evidence="1">
    <name type="scientific">Rhizobium leguminosarum bv. viciae</name>
    <dbReference type="NCBI Taxonomy" id="387"/>
    <lineage>
        <taxon>Bacteria</taxon>
        <taxon>Pseudomonadati</taxon>
        <taxon>Pseudomonadota</taxon>
        <taxon>Alphaproteobacteria</taxon>
        <taxon>Hyphomicrobiales</taxon>
        <taxon>Rhizobiaceae</taxon>
        <taxon>Rhizobium/Agrobacterium group</taxon>
        <taxon>Rhizobium</taxon>
    </lineage>
</organism>
<proteinExistence type="predicted"/>
<reference evidence="1" key="1">
    <citation type="submission" date="2015-10" db="EMBL/GenBank/DDBJ databases">
        <title>Comparative analysis of sym-gene organization in Rhizobium leguminosarum bv. viciae strains, isolated from different host plants and demonstrating clear differences in symbiotic specificity.</title>
        <authorList>
            <person name="Chirak E.R."/>
            <person name="Kimeklis A.K."/>
            <person name="Andronov E.E."/>
        </authorList>
    </citation>
    <scope>NUCLEOTIDE SEQUENCE</scope>
    <source>
        <strain evidence="1">Vaf12</strain>
    </source>
</reference>
<sequence>MTATVTVRAAAAFLYETLDPNHPARRIASSKTMMCDPAQQAAMLMVCRHSLSCPSILTRSIRYDHKPTTDDTPANL</sequence>
<accession>A0A0U3I5W6</accession>
<dbReference type="AlphaFoldDB" id="A0A0U3I5W6"/>
<dbReference type="EMBL" id="KT944070">
    <property type="protein sequence ID" value="ALU64400.1"/>
    <property type="molecule type" value="Genomic_DNA"/>
</dbReference>
<protein>
    <submittedName>
        <fullName evidence="1">Uncharacterized protein</fullName>
    </submittedName>
</protein>
<evidence type="ECO:0000313" key="1">
    <source>
        <dbReference type="EMBL" id="ALU64400.1"/>
    </source>
</evidence>
<name>A0A0U3I5W6_RHILV</name>